<dbReference type="InterPro" id="IPR023211">
    <property type="entry name" value="DNA_pol_palm_dom_sf"/>
</dbReference>
<evidence type="ECO:0000259" key="9">
    <source>
        <dbReference type="PROSITE" id="PS50819"/>
    </source>
</evidence>
<keyword evidence="7" id="KW-0238">DNA-binding</keyword>
<dbReference type="Gene3D" id="3.10.28.10">
    <property type="entry name" value="Homing endonucleases"/>
    <property type="match status" value="1"/>
</dbReference>
<dbReference type="InterPro" id="IPR006134">
    <property type="entry name" value="DNA-dir_DNA_pol_B_multi_dom"/>
</dbReference>
<dbReference type="GO" id="GO:0000166">
    <property type="term" value="F:nucleotide binding"/>
    <property type="evidence" value="ECO:0007669"/>
    <property type="project" value="InterPro"/>
</dbReference>
<feature type="domain" description="DOD-type homing endonuclease" evidence="9">
    <location>
        <begin position="1227"/>
        <end position="1383"/>
    </location>
</feature>
<dbReference type="Gene3D" id="3.90.1600.10">
    <property type="entry name" value="Palm domain of DNA polymerase"/>
    <property type="match status" value="3"/>
</dbReference>
<dbReference type="GO" id="GO:0006297">
    <property type="term" value="P:nucleotide-excision repair, DNA gap filling"/>
    <property type="evidence" value="ECO:0007669"/>
    <property type="project" value="TreeGrafter"/>
</dbReference>
<dbReference type="Gene3D" id="1.10.132.60">
    <property type="entry name" value="DNA polymerase family B, C-terminal domain"/>
    <property type="match status" value="1"/>
</dbReference>
<evidence type="ECO:0000256" key="6">
    <source>
        <dbReference type="ARBA" id="ARBA00022932"/>
    </source>
</evidence>
<reference evidence="10" key="1">
    <citation type="journal article" date="2020" name="Nature">
        <title>Giant virus diversity and host interactions through global metagenomics.</title>
        <authorList>
            <person name="Schulz F."/>
            <person name="Roux S."/>
            <person name="Paez-Espino D."/>
            <person name="Jungbluth S."/>
            <person name="Walsh D.A."/>
            <person name="Denef V.J."/>
            <person name="McMahon K.D."/>
            <person name="Konstantinidis K.T."/>
            <person name="Eloe-Fadrosh E.A."/>
            <person name="Kyrpides N.C."/>
            <person name="Woyke T."/>
        </authorList>
    </citation>
    <scope>NUCLEOTIDE SEQUENCE</scope>
    <source>
        <strain evidence="10">GVMAG-S-ERX555997-44</strain>
    </source>
</reference>
<dbReference type="PANTHER" id="PTHR10322">
    <property type="entry name" value="DNA POLYMERASE CATALYTIC SUBUNIT"/>
    <property type="match status" value="1"/>
</dbReference>
<dbReference type="SUPFAM" id="SSF53098">
    <property type="entry name" value="Ribonuclease H-like"/>
    <property type="match status" value="1"/>
</dbReference>
<dbReference type="Pfam" id="PF00136">
    <property type="entry name" value="DNA_pol_B"/>
    <property type="match status" value="3"/>
</dbReference>
<dbReference type="InterPro" id="IPR027434">
    <property type="entry name" value="Homing_endonucl"/>
</dbReference>
<evidence type="ECO:0000256" key="7">
    <source>
        <dbReference type="ARBA" id="ARBA00023125"/>
    </source>
</evidence>
<dbReference type="EMBL" id="MN738800">
    <property type="protein sequence ID" value="QHT37601.1"/>
    <property type="molecule type" value="Genomic_DNA"/>
</dbReference>
<dbReference type="InterPro" id="IPR006133">
    <property type="entry name" value="DNA-dir_DNA_pol_B_exonuc"/>
</dbReference>
<dbReference type="EC" id="2.7.7.7" evidence="2"/>
<dbReference type="GO" id="GO:0006287">
    <property type="term" value="P:base-excision repair, gap-filling"/>
    <property type="evidence" value="ECO:0007669"/>
    <property type="project" value="TreeGrafter"/>
</dbReference>
<name>A0A6C0F9S3_9ZZZZ</name>
<dbReference type="Gene3D" id="2.170.16.10">
    <property type="entry name" value="Hedgehog/Intein (Hint) domain"/>
    <property type="match status" value="1"/>
</dbReference>
<dbReference type="PROSITE" id="PS50819">
    <property type="entry name" value="INTEIN_ENDONUCLEASE"/>
    <property type="match status" value="1"/>
</dbReference>
<dbReference type="SUPFAM" id="SSF51294">
    <property type="entry name" value="Hedgehog/intein (Hint) domain"/>
    <property type="match status" value="1"/>
</dbReference>
<dbReference type="GO" id="GO:0045004">
    <property type="term" value="P:DNA replication proofreading"/>
    <property type="evidence" value="ECO:0007669"/>
    <property type="project" value="TreeGrafter"/>
</dbReference>
<dbReference type="GO" id="GO:0008296">
    <property type="term" value="F:3'-5'-DNA exonuclease activity"/>
    <property type="evidence" value="ECO:0007669"/>
    <property type="project" value="TreeGrafter"/>
</dbReference>
<dbReference type="SUPFAM" id="SSF56672">
    <property type="entry name" value="DNA/RNA polymerases"/>
    <property type="match status" value="1"/>
</dbReference>
<dbReference type="GO" id="GO:0003677">
    <property type="term" value="F:DNA binding"/>
    <property type="evidence" value="ECO:0007669"/>
    <property type="project" value="UniProtKB-KW"/>
</dbReference>
<dbReference type="InterPro" id="IPR050240">
    <property type="entry name" value="DNA_pol_type-B"/>
</dbReference>
<sequence length="1749" mass="204146">MSEKMSEKIYVRLFDFRIYNEDLSEDSDSEEEKKSFGDKKETVIQMYGMNEGGETFAINVMNFKPFFYVKVPQFWDLRNLQNFKEKVKKEIGPYYSESVKKFKYINKKKLYGFDNNKTYNFIKITFNNTSAFNKVKGLWYTKDEDFRKRYLIKNGFLRTKLYEAKLPPLLRFFHINDISPSGWVSFKEVDIDSESSETCCDYEYWIDYDNITSEKKKEDSIPLKICSFDIEASSSHGDFPLAKKTYLKLCRQMVNYWTTNKKTIRNKSLEEKHTLFTELIYTAFEYGNIEGIDKIYLKKNREANNVINPKQSLLKYLISNMLKQNLWFYLKKMKEDREEETIEETQRREEELLLLEDEDIFTKKKKKKRIYFKNKEFYKNDILYLLNSKEEPTLIADMLELMFKKENFPRVEGDTVTFIGSTFMRLGEQDQYLNNMIVLNSCSSCPEVSNCEIETYDNERDVLLAWTKMIQREDPDIVIGYNIFGFDYKFMIARAEELRCKKDFLKLGRLVGEQSRVIDSSIKIASGTHDLRYIKMEGRVQIDLYNHFRREINLPSYKLDNVASHFIGDIIKDINNIDEKTIIKSKNLMGLKDGHYICFEILGHSTDKYKQGKKFIVEQMTPDSFIVNCKEVAKDLKDKKCRWCLAKDDVTPQDIFRLTNEGPDERAIIAKYCFQDCNLVHNLMMKNDIFTGMSEIANICYVPVEFIVMRGQGIKLLSFIAKKCSEKNTLMPVLDVEKGDSSYEGAICLKPYCGLYIDNPVAVVDYASLYPSSMISENISHDSKVWTKEYDLKGNIERDSMGNEMIRGERDENGAFKYDNLPEYKYVDITYDRYIWRRKGKGKAQEKIKVGTKTCRFAQFPGGKKAIMPSVLHELLAGRKATRKFIKYKTVTLSDGEEISGLYSVKDKICTIVSEKEECEFDEEDVVSVRDTYDDFMKNVFDKRQQGLKVTANSLYGQTGARTSSFYEMDIAASTTATGRKLLIYGKKIIEGIYGNKICETTHGKIRCKSKVIYGDSVTGNEPLILQDENKKVVIKTIESLSNDWVEYENFKPFDTIESNRREKQKAFVKYKVWANGKWNPIKKVIRHKTNKNIYRVNTHVGVVDVTGDHSLVNDNFEKIKPTDCVVNKTKLSHTFPDEFIENECIVLKQGIKEELDENLYTCSTCQEKYDKTFYYMDKKRRGKRCKLCIKKKTCERKGEKFNGKLEKKIINIYTESYSITEDEARVWGMFMGDGSCGKYKNGKRNVKRNNNKTGNKFSWAINNATIERLNVYKEILEKIEPIKFKILNTIKSSGVYKLVPIGNIVYIVNKYRKLFYSEKKEKIVPNCILNAKLSIRKAYFEGYYDADGSKTHGCGINKRMSFLAKNKITAQCLYYLATSIGYNNLSINYKTKNENDYYTISSCKKWGKEPTMLKKMEIIRNSGEEYVYDLETEDGIFACGVGKLQLFNTDSCFLTFNAEELDGKKITGKKALDITIQLAIECGELASKFLKPPHDLEYEKTFDPFLLLSKKRYVGMLYEHDINKCKRKSMGIVLKRRDNAPVVKDVYGGIIDIIMKERNIEKAVLFLKTFLKDIIDEKIPLDKLIITKSLREFYKCPESIAHKVLADRMGKRDPGNKPSTGSRIPFVFIKTKKKVKLQGEKIEHPDYIKEHGLKPDYKIYITNQIMKPVMQIFALVLENLKVFKTRKRGFERKIRSLERKWKDDDKKCVENIMKVRNKHVKELLFDDILRVYTNKQNGQQTITSLFGI</sequence>
<protein>
    <recommendedName>
        <fullName evidence="3">DNA polymerase</fullName>
        <ecNumber evidence="2">2.7.7.7</ecNumber>
    </recommendedName>
</protein>
<evidence type="ECO:0000256" key="1">
    <source>
        <dbReference type="ARBA" id="ARBA00005755"/>
    </source>
</evidence>
<dbReference type="Gene3D" id="3.30.420.10">
    <property type="entry name" value="Ribonuclease H-like superfamily/Ribonuclease H"/>
    <property type="match status" value="2"/>
</dbReference>
<dbReference type="GO" id="GO:0003887">
    <property type="term" value="F:DNA-directed DNA polymerase activity"/>
    <property type="evidence" value="ECO:0007669"/>
    <property type="project" value="UniProtKB-KW"/>
</dbReference>
<dbReference type="SUPFAM" id="SSF55608">
    <property type="entry name" value="Homing endonucleases"/>
    <property type="match status" value="1"/>
</dbReference>
<evidence type="ECO:0000313" key="10">
    <source>
        <dbReference type="EMBL" id="QHT37601.1"/>
    </source>
</evidence>
<evidence type="ECO:0000256" key="3">
    <source>
        <dbReference type="ARBA" id="ARBA00015749"/>
    </source>
</evidence>
<dbReference type="InterPro" id="IPR006172">
    <property type="entry name" value="DNA-dir_DNA_pol_B"/>
</dbReference>
<proteinExistence type="inferred from homology"/>
<dbReference type="InterPro" id="IPR004042">
    <property type="entry name" value="Intein_endonuc_central"/>
</dbReference>
<accession>A0A6C0F9S3</accession>
<organism evidence="10">
    <name type="scientific">viral metagenome</name>
    <dbReference type="NCBI Taxonomy" id="1070528"/>
    <lineage>
        <taxon>unclassified sequences</taxon>
        <taxon>metagenomes</taxon>
        <taxon>organismal metagenomes</taxon>
    </lineage>
</organism>
<dbReference type="InterPro" id="IPR036397">
    <property type="entry name" value="RNaseH_sf"/>
</dbReference>
<dbReference type="InterPro" id="IPR036844">
    <property type="entry name" value="Hint_dom_sf"/>
</dbReference>
<dbReference type="PANTHER" id="PTHR10322:SF23">
    <property type="entry name" value="DNA POLYMERASE DELTA CATALYTIC SUBUNIT"/>
    <property type="match status" value="1"/>
</dbReference>
<comment type="similarity">
    <text evidence="1">Belongs to the DNA polymerase type-B family.</text>
</comment>
<keyword evidence="5" id="KW-0548">Nucleotidyltransferase</keyword>
<evidence type="ECO:0000256" key="4">
    <source>
        <dbReference type="ARBA" id="ARBA00022679"/>
    </source>
</evidence>
<evidence type="ECO:0000256" key="8">
    <source>
        <dbReference type="ARBA" id="ARBA00049244"/>
    </source>
</evidence>
<dbReference type="GO" id="GO:0043625">
    <property type="term" value="C:delta DNA polymerase complex"/>
    <property type="evidence" value="ECO:0007669"/>
    <property type="project" value="TreeGrafter"/>
</dbReference>
<keyword evidence="6" id="KW-0239">DNA-directed DNA polymerase</keyword>
<dbReference type="InterPro" id="IPR043502">
    <property type="entry name" value="DNA/RNA_pol_sf"/>
</dbReference>
<dbReference type="InterPro" id="IPR042087">
    <property type="entry name" value="DNA_pol_B_thumb"/>
</dbReference>
<dbReference type="PRINTS" id="PR00106">
    <property type="entry name" value="DNAPOLB"/>
</dbReference>
<dbReference type="Gene3D" id="3.30.342.10">
    <property type="entry name" value="DNA Polymerase, chain B, domain 1"/>
    <property type="match status" value="1"/>
</dbReference>
<dbReference type="InterPro" id="IPR012337">
    <property type="entry name" value="RNaseH-like_sf"/>
</dbReference>
<dbReference type="GO" id="GO:0004519">
    <property type="term" value="F:endonuclease activity"/>
    <property type="evidence" value="ECO:0007669"/>
    <property type="project" value="InterPro"/>
</dbReference>
<evidence type="ECO:0000256" key="5">
    <source>
        <dbReference type="ARBA" id="ARBA00022695"/>
    </source>
</evidence>
<evidence type="ECO:0000256" key="2">
    <source>
        <dbReference type="ARBA" id="ARBA00012417"/>
    </source>
</evidence>
<comment type="catalytic activity">
    <reaction evidence="8">
        <text>DNA(n) + a 2'-deoxyribonucleoside 5'-triphosphate = DNA(n+1) + diphosphate</text>
        <dbReference type="Rhea" id="RHEA:22508"/>
        <dbReference type="Rhea" id="RHEA-COMP:17339"/>
        <dbReference type="Rhea" id="RHEA-COMP:17340"/>
        <dbReference type="ChEBI" id="CHEBI:33019"/>
        <dbReference type="ChEBI" id="CHEBI:61560"/>
        <dbReference type="ChEBI" id="CHEBI:173112"/>
        <dbReference type="EC" id="2.7.7.7"/>
    </reaction>
</comment>
<dbReference type="Pfam" id="PF03104">
    <property type="entry name" value="DNA_pol_B_exo1"/>
    <property type="match status" value="2"/>
</dbReference>
<dbReference type="SMART" id="SM00486">
    <property type="entry name" value="POLBc"/>
    <property type="match status" value="1"/>
</dbReference>
<keyword evidence="4" id="KW-0808">Transferase</keyword>